<keyword evidence="1" id="KW-0446">Lipid-binding</keyword>
<dbReference type="Gene3D" id="3.40.50.10170">
    <property type="match status" value="1"/>
</dbReference>
<accession>A0A0K1W0I2</accession>
<protein>
    <submittedName>
        <fullName evidence="2">Fatty acid-binding protein DegV</fullName>
    </submittedName>
</protein>
<dbReference type="STRING" id="216942.SLITO_v1c01430"/>
<dbReference type="RefSeq" id="WP_075057906.1">
    <property type="nucleotide sequence ID" value="NZ_CP012357.1"/>
</dbReference>
<keyword evidence="3" id="KW-1185">Reference proteome</keyword>
<dbReference type="NCBIfam" id="TIGR00762">
    <property type="entry name" value="DegV"/>
    <property type="match status" value="1"/>
</dbReference>
<dbReference type="PROSITE" id="PS51482">
    <property type="entry name" value="DEGV"/>
    <property type="match status" value="1"/>
</dbReference>
<dbReference type="KEGG" id="sll:SLITO_v1c01430"/>
<dbReference type="PANTHER" id="PTHR33434">
    <property type="entry name" value="DEGV DOMAIN-CONTAINING PROTEIN DR_1986-RELATED"/>
    <property type="match status" value="1"/>
</dbReference>
<dbReference type="EMBL" id="CP012357">
    <property type="protein sequence ID" value="AKX33809.1"/>
    <property type="molecule type" value="Genomic_DNA"/>
</dbReference>
<dbReference type="AlphaFoldDB" id="A0A0K1W0I2"/>
<evidence type="ECO:0000313" key="2">
    <source>
        <dbReference type="EMBL" id="AKX33809.1"/>
    </source>
</evidence>
<dbReference type="PATRIC" id="fig|216942.3.peg.143"/>
<dbReference type="PANTHER" id="PTHR33434:SF2">
    <property type="entry name" value="FATTY ACID-BINDING PROTEIN TM_1468"/>
    <property type="match status" value="1"/>
</dbReference>
<reference evidence="2 3" key="1">
    <citation type="journal article" date="2015" name="Genome Announc.">
        <title>Complete Genome Sequence of Spiroplasma litorale TN-1T (DSM 21781), a Bacterium Isolated from a Green-Eyed Horsefly (Tabanus nigrovittatus).</title>
        <authorList>
            <person name="Lo W.S."/>
            <person name="Lai Y.C."/>
            <person name="Lien Y.W."/>
            <person name="Wang T.H."/>
            <person name="Kuo C.H."/>
        </authorList>
    </citation>
    <scope>NUCLEOTIDE SEQUENCE [LARGE SCALE GENOMIC DNA]</scope>
    <source>
        <strain evidence="2 3">TN-1</strain>
    </source>
</reference>
<gene>
    <name evidence="2" type="primary">degV</name>
    <name evidence="2" type="ORF">SLITO_v1c01430</name>
</gene>
<dbReference type="InterPro" id="IPR003797">
    <property type="entry name" value="DegV"/>
</dbReference>
<dbReference type="InterPro" id="IPR043168">
    <property type="entry name" value="DegV_C"/>
</dbReference>
<evidence type="ECO:0000256" key="1">
    <source>
        <dbReference type="ARBA" id="ARBA00023121"/>
    </source>
</evidence>
<sequence length="277" mass="31514">MKIAILIDSATGIKNTQDYEDLYLAPLMITRENGQQIADDESFSQEEFYELYHQEMLRTSQTTPGDMLTIWDKLLKDYDQVLCLLLSKGLSGQFSTCRMLSENDEYKNKVFVADTNGVSIVLKRQLLYAMELKKSGKNAKDIQDIIEKENEDFDVFIVPKKLDQLVRGGRISKAAAGLAKILKITPILKYDGTIDKESKTRTFKKAIETSLDLLRKKHPGINLLDVSFSRCSDETLEMVKEIIKSSNYNVGFFDEIPNTITCHTGLETFALGVWKKK</sequence>
<dbReference type="Gene3D" id="3.30.1180.10">
    <property type="match status" value="1"/>
</dbReference>
<organism evidence="2 3">
    <name type="scientific">Spiroplasma litorale</name>
    <dbReference type="NCBI Taxonomy" id="216942"/>
    <lineage>
        <taxon>Bacteria</taxon>
        <taxon>Bacillati</taxon>
        <taxon>Mycoplasmatota</taxon>
        <taxon>Mollicutes</taxon>
        <taxon>Entomoplasmatales</taxon>
        <taxon>Spiroplasmataceae</taxon>
        <taxon>Spiroplasma</taxon>
    </lineage>
</organism>
<dbReference type="InterPro" id="IPR050270">
    <property type="entry name" value="DegV_domain_contain"/>
</dbReference>
<dbReference type="Proteomes" id="UP000067476">
    <property type="component" value="Chromosome"/>
</dbReference>
<dbReference type="OrthoDB" id="388177at2"/>
<dbReference type="SUPFAM" id="SSF82549">
    <property type="entry name" value="DAK1/DegV-like"/>
    <property type="match status" value="1"/>
</dbReference>
<proteinExistence type="predicted"/>
<dbReference type="GO" id="GO:0008289">
    <property type="term" value="F:lipid binding"/>
    <property type="evidence" value="ECO:0007669"/>
    <property type="project" value="UniProtKB-KW"/>
</dbReference>
<name>A0A0K1W0I2_9MOLU</name>
<evidence type="ECO:0000313" key="3">
    <source>
        <dbReference type="Proteomes" id="UP000067476"/>
    </source>
</evidence>
<dbReference type="Pfam" id="PF02645">
    <property type="entry name" value="DegV"/>
    <property type="match status" value="1"/>
</dbReference>